<organism evidence="1 2">
    <name type="scientific">Populus alba x Populus x berolinensis</name>
    <dbReference type="NCBI Taxonomy" id="444605"/>
    <lineage>
        <taxon>Eukaryota</taxon>
        <taxon>Viridiplantae</taxon>
        <taxon>Streptophyta</taxon>
        <taxon>Embryophyta</taxon>
        <taxon>Tracheophyta</taxon>
        <taxon>Spermatophyta</taxon>
        <taxon>Magnoliopsida</taxon>
        <taxon>eudicotyledons</taxon>
        <taxon>Gunneridae</taxon>
        <taxon>Pentapetalae</taxon>
        <taxon>rosids</taxon>
        <taxon>fabids</taxon>
        <taxon>Malpighiales</taxon>
        <taxon>Salicaceae</taxon>
        <taxon>Saliceae</taxon>
        <taxon>Populus</taxon>
    </lineage>
</organism>
<evidence type="ECO:0000313" key="1">
    <source>
        <dbReference type="EMBL" id="KAJ6970431.1"/>
    </source>
</evidence>
<name>A0AAD6PWS3_9ROSI</name>
<proteinExistence type="predicted"/>
<comment type="caution">
    <text evidence="1">The sequence shown here is derived from an EMBL/GenBank/DDBJ whole genome shotgun (WGS) entry which is preliminary data.</text>
</comment>
<reference evidence="1" key="1">
    <citation type="journal article" date="2023" name="Mol. Ecol. Resour.">
        <title>Chromosome-level genome assembly of a triploid poplar Populus alba 'Berolinensis'.</title>
        <authorList>
            <person name="Chen S."/>
            <person name="Yu Y."/>
            <person name="Wang X."/>
            <person name="Wang S."/>
            <person name="Zhang T."/>
            <person name="Zhou Y."/>
            <person name="He R."/>
            <person name="Meng N."/>
            <person name="Wang Y."/>
            <person name="Liu W."/>
            <person name="Liu Z."/>
            <person name="Liu J."/>
            <person name="Guo Q."/>
            <person name="Huang H."/>
            <person name="Sederoff R.R."/>
            <person name="Wang G."/>
            <person name="Qu G."/>
            <person name="Chen S."/>
        </authorList>
    </citation>
    <scope>NUCLEOTIDE SEQUENCE</scope>
    <source>
        <strain evidence="1">SC-2020</strain>
    </source>
</reference>
<dbReference type="EMBL" id="JAQIZT010000015">
    <property type="protein sequence ID" value="KAJ6970431.1"/>
    <property type="molecule type" value="Genomic_DNA"/>
</dbReference>
<dbReference type="AlphaFoldDB" id="A0AAD6PWS3"/>
<accession>A0AAD6PWS3</accession>
<keyword evidence="2" id="KW-1185">Reference proteome</keyword>
<protein>
    <submittedName>
        <fullName evidence="1">Uncharacterized protein</fullName>
    </submittedName>
</protein>
<gene>
    <name evidence="1" type="ORF">NC653_034886</name>
</gene>
<evidence type="ECO:0000313" key="2">
    <source>
        <dbReference type="Proteomes" id="UP001164929"/>
    </source>
</evidence>
<sequence length="97" mass="11366">MNLLFMRLYSLSSPTIYICFCNYFPTSLCRPSSICLSLINLQTIFQRLQTHITDQCSDELKTSKTFPKLRFLTFSSLPLSHHQTFFPCKQPPKRLQI</sequence>
<dbReference type="Proteomes" id="UP001164929">
    <property type="component" value="Chromosome 15"/>
</dbReference>